<evidence type="ECO:0000313" key="2">
    <source>
        <dbReference type="Proteomes" id="UP000256763"/>
    </source>
</evidence>
<sequence>PLLLALHKVCEDTDCRPHADGSGYDWLIPAGNFVPLMRHFEAQWRTDWEAEGRPWVDATAQRGIEVRVRAESEAGQAESEPVAVVPAPLYLDTGPTGSR</sequence>
<proteinExistence type="predicted"/>
<dbReference type="AlphaFoldDB" id="A0A3E0WFH4"/>
<dbReference type="RefSeq" id="WP_181919735.1">
    <property type="nucleotide sequence ID" value="NZ_NFZW01000065.1"/>
</dbReference>
<gene>
    <name evidence="1" type="ORF">CAL65_22650</name>
</gene>
<comment type="caution">
    <text evidence="1">The sequence shown here is derived from an EMBL/GenBank/DDBJ whole genome shotgun (WGS) entry which is preliminary data.</text>
</comment>
<name>A0A3E0WFH4_9GAMM</name>
<keyword evidence="2" id="KW-1185">Reference proteome</keyword>
<feature type="non-terminal residue" evidence="1">
    <location>
        <position position="1"/>
    </location>
</feature>
<organism evidence="1 2">
    <name type="scientific">Alkalilimnicola ehrlichii</name>
    <dbReference type="NCBI Taxonomy" id="351052"/>
    <lineage>
        <taxon>Bacteria</taxon>
        <taxon>Pseudomonadati</taxon>
        <taxon>Pseudomonadota</taxon>
        <taxon>Gammaproteobacteria</taxon>
        <taxon>Chromatiales</taxon>
        <taxon>Ectothiorhodospiraceae</taxon>
        <taxon>Alkalilimnicola</taxon>
    </lineage>
</organism>
<accession>A0A3E0WFH4</accession>
<protein>
    <submittedName>
        <fullName evidence="1">Uncharacterized protein</fullName>
    </submittedName>
</protein>
<evidence type="ECO:0000313" key="1">
    <source>
        <dbReference type="EMBL" id="RFA30855.1"/>
    </source>
</evidence>
<dbReference type="Proteomes" id="UP000256763">
    <property type="component" value="Unassembled WGS sequence"/>
</dbReference>
<dbReference type="EMBL" id="NFZW01000065">
    <property type="protein sequence ID" value="RFA30855.1"/>
    <property type="molecule type" value="Genomic_DNA"/>
</dbReference>
<reference evidence="2" key="1">
    <citation type="submission" date="2017-05" db="EMBL/GenBank/DDBJ databases">
        <authorList>
            <person name="Sharma S."/>
            <person name="Sidhu C."/>
            <person name="Pinnaka A.K."/>
        </authorList>
    </citation>
    <scope>NUCLEOTIDE SEQUENCE [LARGE SCALE GENOMIC DNA]</scope>
    <source>
        <strain evidence="2">AK93</strain>
    </source>
</reference>